<sequence length="119" mass="12370">MGFADVHLTPLVDDGLGNSAYPLDSGDGRALAVDAARDLRGPRDAAERRGLTVAYAADTRPHADSVSGAVQLICSAPPGAERTIVIGAQKRTNPLPVAPDEDTFVRGERLVAGPEGDPR</sequence>
<name>A0ABV4QHN1_9ACTN</name>
<reference evidence="1 2" key="1">
    <citation type="submission" date="2023-11" db="EMBL/GenBank/DDBJ databases">
        <title>Actinomadura monticuli sp. nov., isolated from volcanic ash.</title>
        <authorList>
            <person name="Lee S.D."/>
            <person name="Yang H."/>
            <person name="Kim I.S."/>
        </authorList>
    </citation>
    <scope>NUCLEOTIDE SEQUENCE [LARGE SCALE GENOMIC DNA]</scope>
    <source>
        <strain evidence="1 2">DLS-62</strain>
    </source>
</reference>
<protein>
    <submittedName>
        <fullName evidence="1">Uncharacterized protein</fullName>
    </submittedName>
</protein>
<dbReference type="EMBL" id="JAXCEI010000013">
    <property type="protein sequence ID" value="MFA1542675.1"/>
    <property type="molecule type" value="Genomic_DNA"/>
</dbReference>
<evidence type="ECO:0000313" key="1">
    <source>
        <dbReference type="EMBL" id="MFA1542675.1"/>
    </source>
</evidence>
<comment type="caution">
    <text evidence="1">The sequence shown here is derived from an EMBL/GenBank/DDBJ whole genome shotgun (WGS) entry which is preliminary data.</text>
</comment>
<organism evidence="1 2">
    <name type="scientific">Actinomadura monticuli</name>
    <dbReference type="NCBI Taxonomy" id="3097367"/>
    <lineage>
        <taxon>Bacteria</taxon>
        <taxon>Bacillati</taxon>
        <taxon>Actinomycetota</taxon>
        <taxon>Actinomycetes</taxon>
        <taxon>Streptosporangiales</taxon>
        <taxon>Thermomonosporaceae</taxon>
        <taxon>Actinomadura</taxon>
    </lineage>
</organism>
<dbReference type="RefSeq" id="WP_371953021.1">
    <property type="nucleotide sequence ID" value="NZ_JAXCEI010000013.1"/>
</dbReference>
<evidence type="ECO:0000313" key="2">
    <source>
        <dbReference type="Proteomes" id="UP001569963"/>
    </source>
</evidence>
<dbReference type="Proteomes" id="UP001569963">
    <property type="component" value="Unassembled WGS sequence"/>
</dbReference>
<gene>
    <name evidence="1" type="ORF">SM611_27395</name>
</gene>
<dbReference type="InterPro" id="IPR036866">
    <property type="entry name" value="RibonucZ/Hydroxyglut_hydro"/>
</dbReference>
<keyword evidence="2" id="KW-1185">Reference proteome</keyword>
<proteinExistence type="predicted"/>
<accession>A0ABV4QHN1</accession>
<dbReference type="Gene3D" id="3.60.15.10">
    <property type="entry name" value="Ribonuclease Z/Hydroxyacylglutathione hydrolase-like"/>
    <property type="match status" value="1"/>
</dbReference>